<feature type="coiled-coil region" evidence="7">
    <location>
        <begin position="180"/>
        <end position="253"/>
    </location>
</feature>
<dbReference type="Pfam" id="PF13868">
    <property type="entry name" value="TPH"/>
    <property type="match status" value="1"/>
</dbReference>
<dbReference type="GO" id="GO:0005813">
    <property type="term" value="C:centrosome"/>
    <property type="evidence" value="ECO:0007669"/>
    <property type="project" value="UniProtKB-SubCell"/>
</dbReference>
<comment type="similarity">
    <text evidence="2">Belongs to the TCHP family.</text>
</comment>
<evidence type="ECO:0000256" key="4">
    <source>
        <dbReference type="ARBA" id="ARBA00022490"/>
    </source>
</evidence>
<keyword evidence="4" id="KW-0963">Cytoplasm</keyword>
<name>A0A7J7JJD9_BUGNE</name>
<evidence type="ECO:0000256" key="5">
    <source>
        <dbReference type="ARBA" id="ARBA00023054"/>
    </source>
</evidence>
<reference evidence="10" key="1">
    <citation type="submission" date="2020-06" db="EMBL/GenBank/DDBJ databases">
        <title>Draft genome of Bugula neritina, a colonial animal packing powerful symbionts and potential medicines.</title>
        <authorList>
            <person name="Rayko M."/>
        </authorList>
    </citation>
    <scope>NUCLEOTIDE SEQUENCE [LARGE SCALE GENOMIC DNA]</scope>
    <source>
        <strain evidence="10">Kwan_BN1</strain>
    </source>
</reference>
<protein>
    <recommendedName>
        <fullName evidence="3">Trichoplein keratin filament-binding protein</fullName>
    </recommendedName>
</protein>
<dbReference type="PANTHER" id="PTHR31183:SF2">
    <property type="entry name" value="TRICHOPLEIN KERATIN FILAMENT-BINDING PROTEIN"/>
    <property type="match status" value="1"/>
</dbReference>
<dbReference type="InterPro" id="IPR043597">
    <property type="entry name" value="TPH_dom"/>
</dbReference>
<feature type="domain" description="Trichohyalin-plectin-homology" evidence="9">
    <location>
        <begin position="112"/>
        <end position="423"/>
    </location>
</feature>
<evidence type="ECO:0000313" key="11">
    <source>
        <dbReference type="Proteomes" id="UP000593567"/>
    </source>
</evidence>
<proteinExistence type="inferred from homology"/>
<accession>A0A7J7JJD9</accession>
<comment type="caution">
    <text evidence="10">The sequence shown here is derived from an EMBL/GenBank/DDBJ whole genome shotgun (WGS) entry which is preliminary data.</text>
</comment>
<dbReference type="GO" id="GO:0045095">
    <property type="term" value="C:keratin filament"/>
    <property type="evidence" value="ECO:0007669"/>
    <property type="project" value="TreeGrafter"/>
</dbReference>
<dbReference type="OrthoDB" id="6431598at2759"/>
<evidence type="ECO:0000256" key="3">
    <source>
        <dbReference type="ARBA" id="ARBA00017328"/>
    </source>
</evidence>
<evidence type="ECO:0000313" key="10">
    <source>
        <dbReference type="EMBL" id="KAF6025751.1"/>
    </source>
</evidence>
<feature type="compositionally biased region" description="Basic and acidic residues" evidence="8">
    <location>
        <begin position="358"/>
        <end position="376"/>
    </location>
</feature>
<sequence length="442" mass="53445">MALPNMPSIYTTRKNIYEAAIVRRRTQENDLRDSWQDTARYFSNAEIHSSKDANWTSKATFQSSMDAYKKNYEKDTKSLNMARRRSKLAALYQSERNQYEAELKGFSLDNLDRLNQMKERSESLRSAREEERKQVVEERLYEHFRQNCPDIRKLESEQFKSHVVDKWSDQRDEKQLAALIKQQQEDLLRNQWEIEKLEEQRRLDEMERKKQELGRVLLRQHTAALKRRSKQVMEELEQDRKLLDSLMEKEAEEITLRTARKEKARADAAWMKEVIEDQLRLEKEREAELDMLYQDEAARLWNQREEEWNKERVARQRLMQDVLAGRQEQIQSKMAELKRQQQESLERREELVRDMERANELTQREREQTQRQKEEQMNQLHVQVSARRDQQVKGVADEIAQIESEKKAEEEYEELLRQEAERLRIQGYQPQIHSRRGKSAWQ</sequence>
<keyword evidence="11" id="KW-1185">Reference proteome</keyword>
<evidence type="ECO:0000256" key="1">
    <source>
        <dbReference type="ARBA" id="ARBA00004300"/>
    </source>
</evidence>
<evidence type="ECO:0000256" key="7">
    <source>
        <dbReference type="SAM" id="Coils"/>
    </source>
</evidence>
<dbReference type="InterPro" id="IPR043596">
    <property type="entry name" value="CFAP53/TCHP"/>
</dbReference>
<dbReference type="GO" id="GO:0006915">
    <property type="term" value="P:apoptotic process"/>
    <property type="evidence" value="ECO:0007669"/>
    <property type="project" value="TreeGrafter"/>
</dbReference>
<dbReference type="Proteomes" id="UP000593567">
    <property type="component" value="Unassembled WGS sequence"/>
</dbReference>
<evidence type="ECO:0000256" key="8">
    <source>
        <dbReference type="SAM" id="MobiDB-lite"/>
    </source>
</evidence>
<dbReference type="PANTHER" id="PTHR31183">
    <property type="entry name" value="TRICHOPLEIN KERATIN FILAMENT-BINDING PROTEIN FAMILY MEMBER"/>
    <property type="match status" value="1"/>
</dbReference>
<evidence type="ECO:0000256" key="6">
    <source>
        <dbReference type="ARBA" id="ARBA00023212"/>
    </source>
</evidence>
<keyword evidence="6" id="KW-0206">Cytoskeleton</keyword>
<feature type="region of interest" description="Disordered" evidence="8">
    <location>
        <begin position="358"/>
        <end position="389"/>
    </location>
</feature>
<gene>
    <name evidence="10" type="ORF">EB796_016002</name>
</gene>
<dbReference type="AlphaFoldDB" id="A0A7J7JJD9"/>
<organism evidence="10 11">
    <name type="scientific">Bugula neritina</name>
    <name type="common">Brown bryozoan</name>
    <name type="synonym">Sertularia neritina</name>
    <dbReference type="NCBI Taxonomy" id="10212"/>
    <lineage>
        <taxon>Eukaryota</taxon>
        <taxon>Metazoa</taxon>
        <taxon>Spiralia</taxon>
        <taxon>Lophotrochozoa</taxon>
        <taxon>Bryozoa</taxon>
        <taxon>Gymnolaemata</taxon>
        <taxon>Cheilostomatida</taxon>
        <taxon>Flustrina</taxon>
        <taxon>Buguloidea</taxon>
        <taxon>Bugulidae</taxon>
        <taxon>Bugula</taxon>
    </lineage>
</organism>
<comment type="subcellular location">
    <subcellularLocation>
        <location evidence="1">Cytoplasm</location>
        <location evidence="1">Cytoskeleton</location>
        <location evidence="1">Microtubule organizing center</location>
        <location evidence="1">Centrosome</location>
    </subcellularLocation>
</comment>
<dbReference type="EMBL" id="VXIV02002437">
    <property type="protein sequence ID" value="KAF6025751.1"/>
    <property type="molecule type" value="Genomic_DNA"/>
</dbReference>
<evidence type="ECO:0000256" key="2">
    <source>
        <dbReference type="ARBA" id="ARBA00010777"/>
    </source>
</evidence>
<keyword evidence="5 7" id="KW-0175">Coiled coil</keyword>
<evidence type="ECO:0000259" key="9">
    <source>
        <dbReference type="Pfam" id="PF13868"/>
    </source>
</evidence>